<dbReference type="PANTHER" id="PTHR42076:SF1">
    <property type="entry name" value="CYANOVIRIN-N DOMAIN-CONTAINING PROTEIN"/>
    <property type="match status" value="1"/>
</dbReference>
<organism evidence="1 2">
    <name type="scientific">Moniliophthora roreri (strain MCA 2997)</name>
    <name type="common">Cocoa frosty pod rot fungus</name>
    <name type="synonym">Crinipellis roreri</name>
    <dbReference type="NCBI Taxonomy" id="1381753"/>
    <lineage>
        <taxon>Eukaryota</taxon>
        <taxon>Fungi</taxon>
        <taxon>Dikarya</taxon>
        <taxon>Basidiomycota</taxon>
        <taxon>Agaricomycotina</taxon>
        <taxon>Agaricomycetes</taxon>
        <taxon>Agaricomycetidae</taxon>
        <taxon>Agaricales</taxon>
        <taxon>Marasmiineae</taxon>
        <taxon>Marasmiaceae</taxon>
        <taxon>Moniliophthora</taxon>
    </lineage>
</organism>
<dbReference type="PANTHER" id="PTHR42076">
    <property type="entry name" value="CYANOVIRIN-N HOMOLOG"/>
    <property type="match status" value="1"/>
</dbReference>
<dbReference type="OrthoDB" id="3193330at2759"/>
<proteinExistence type="predicted"/>
<dbReference type="STRING" id="1381753.V2X9F7"/>
<dbReference type="AlphaFoldDB" id="V2X9F7"/>
<comment type="caution">
    <text evidence="1">The sequence shown here is derived from an EMBL/GenBank/DDBJ whole genome shotgun (WGS) entry which is preliminary data.</text>
</comment>
<reference evidence="1 2" key="1">
    <citation type="journal article" date="2014" name="BMC Genomics">
        <title>Genome and secretome analysis of the hemibiotrophic fungal pathogen, Moniliophthora roreri, which causes frosty pod rot disease of cacao: mechanisms of the biotrophic and necrotrophic phases.</title>
        <authorList>
            <person name="Meinhardt L.W."/>
            <person name="Costa G.G.L."/>
            <person name="Thomazella D.P.T."/>
            <person name="Teixeira P.J.P.L."/>
            <person name="Carazzolle M.F."/>
            <person name="Schuster S.C."/>
            <person name="Carlson J.E."/>
            <person name="Guiltinan M.J."/>
            <person name="Mieczkowski P."/>
            <person name="Farmer A."/>
            <person name="Ramaraj T."/>
            <person name="Crozier J."/>
            <person name="Davis R.E."/>
            <person name="Shao J."/>
            <person name="Melnick R.L."/>
            <person name="Pereira G.A.G."/>
            <person name="Bailey B.A."/>
        </authorList>
    </citation>
    <scope>NUCLEOTIDE SEQUENCE [LARGE SCALE GENOMIC DNA]</scope>
    <source>
        <strain evidence="1 2">MCA 2997</strain>
    </source>
</reference>
<accession>V2X9F7</accession>
<gene>
    <name evidence="1" type="ORF">Moror_16160</name>
</gene>
<name>V2X9F7_MONRO</name>
<keyword evidence="2" id="KW-1185">Reference proteome</keyword>
<dbReference type="EMBL" id="AWSO01000561">
    <property type="protein sequence ID" value="ESK89441.1"/>
    <property type="molecule type" value="Genomic_DNA"/>
</dbReference>
<dbReference type="Proteomes" id="UP000017559">
    <property type="component" value="Unassembled WGS sequence"/>
</dbReference>
<dbReference type="HOGENOM" id="CLU_1225049_0_0_1"/>
<protein>
    <submittedName>
        <fullName evidence="1">Cnvh-domain-containing protein</fullName>
    </submittedName>
</protein>
<evidence type="ECO:0000313" key="1">
    <source>
        <dbReference type="EMBL" id="ESK89441.1"/>
    </source>
</evidence>
<dbReference type="KEGG" id="mrr:Moror_16160"/>
<evidence type="ECO:0000313" key="2">
    <source>
        <dbReference type="Proteomes" id="UP000017559"/>
    </source>
</evidence>
<sequence length="226" mass="24200">MASAVATTEIRLEDFTLRHLPYEAQDGEADKNQVVKQPDNSWFGRDGLLVLLFERAPFVGSVIAAVQFTVGNDDRGKRALAHCANSSIVSVGIIVGVSFSGPIGAVIGAGIATPMGIAVERFIAGKIKDPALRSQFEPATAWRFIYESSRNMFSAGIASLVGRWSGDVCSRHFYRVYKGISASFAKSAGNATGDIVSYVCLKKISDAAVKKKEGREVSGHGKEKVL</sequence>